<feature type="transmembrane region" description="Helical" evidence="4">
    <location>
        <begin position="126"/>
        <end position="145"/>
    </location>
</feature>
<keyword evidence="1 4" id="KW-0812">Transmembrane</keyword>
<name>A0A1T5CVN7_9SPHN</name>
<dbReference type="STRING" id="439228.SAMN06295920_104335"/>
<evidence type="ECO:0000256" key="4">
    <source>
        <dbReference type="SAM" id="Phobius"/>
    </source>
</evidence>
<feature type="transmembrane region" description="Helical" evidence="4">
    <location>
        <begin position="92"/>
        <end position="114"/>
    </location>
</feature>
<dbReference type="Proteomes" id="UP000189818">
    <property type="component" value="Unassembled WGS sequence"/>
</dbReference>
<feature type="transmembrane region" description="Helical" evidence="4">
    <location>
        <begin position="195"/>
        <end position="218"/>
    </location>
</feature>
<feature type="transmembrane region" description="Helical" evidence="4">
    <location>
        <begin position="348"/>
        <end position="368"/>
    </location>
</feature>
<dbReference type="SUPFAM" id="SSF103473">
    <property type="entry name" value="MFS general substrate transporter"/>
    <property type="match status" value="1"/>
</dbReference>
<feature type="transmembrane region" description="Helical" evidence="4">
    <location>
        <begin position="151"/>
        <end position="175"/>
    </location>
</feature>
<evidence type="ECO:0000313" key="5">
    <source>
        <dbReference type="EMBL" id="SKB63270.1"/>
    </source>
</evidence>
<keyword evidence="3 4" id="KW-0472">Membrane</keyword>
<dbReference type="Pfam" id="PF07690">
    <property type="entry name" value="MFS_1"/>
    <property type="match status" value="1"/>
</dbReference>
<dbReference type="AlphaFoldDB" id="A0A1T5CVN7"/>
<keyword evidence="2 4" id="KW-1133">Transmembrane helix</keyword>
<sequence>MKWAFVGPLIGGTFLAMYPMMTTPILIGGAVDGAHLSAEQAGWIGTLSIGAVAAASMLMPSLLRRFPGRLPLFLFAAMLVAGYLGFSVSRSFAMFCLFALLGGTGSGGLLAGMAMRIAKAPSPDQVYGVIYAVATGIYAVLLSLLPVVGGAFGASAMFVVLGLVALATMPALALLGDDVAPGDEHHDATAPKPWAMIAVVVLVMTVAFPLYGGVYAFSERRAVAIGLEPAAIGATLGATTLMTVIGALLVAWVGTRPGRTVPTLATMAVATLAYGLVLGAAGTMPFIAGMLAFGLMQMALNSYFFGLASVLDREGRVAAALQGYSLVPYALGAALFGTLGNDGSLARLALPSVAINVVAALILVPMLIRLDRMAERRTA</sequence>
<evidence type="ECO:0000256" key="3">
    <source>
        <dbReference type="ARBA" id="ARBA00023136"/>
    </source>
</evidence>
<feature type="transmembrane region" description="Helical" evidence="4">
    <location>
        <begin position="261"/>
        <end position="280"/>
    </location>
</feature>
<reference evidence="6" key="1">
    <citation type="submission" date="2017-02" db="EMBL/GenBank/DDBJ databases">
        <authorList>
            <person name="Varghese N."/>
            <person name="Submissions S."/>
        </authorList>
    </citation>
    <scope>NUCLEOTIDE SEQUENCE [LARGE SCALE GENOMIC DNA]</scope>
    <source>
        <strain evidence="6">UM2</strain>
    </source>
</reference>
<proteinExistence type="predicted"/>
<evidence type="ECO:0000256" key="1">
    <source>
        <dbReference type="ARBA" id="ARBA00022692"/>
    </source>
</evidence>
<dbReference type="RefSeq" id="WP_079648224.1">
    <property type="nucleotide sequence ID" value="NZ_FUYM01000004.1"/>
</dbReference>
<dbReference type="InterPro" id="IPR036259">
    <property type="entry name" value="MFS_trans_sf"/>
</dbReference>
<dbReference type="GO" id="GO:0022857">
    <property type="term" value="F:transmembrane transporter activity"/>
    <property type="evidence" value="ECO:0007669"/>
    <property type="project" value="InterPro"/>
</dbReference>
<gene>
    <name evidence="5" type="ORF">SAMN06295920_104335</name>
</gene>
<feature type="transmembrane region" description="Helical" evidence="4">
    <location>
        <begin position="230"/>
        <end position="254"/>
    </location>
</feature>
<dbReference type="InterPro" id="IPR011701">
    <property type="entry name" value="MFS"/>
</dbReference>
<feature type="transmembrane region" description="Helical" evidence="4">
    <location>
        <begin position="70"/>
        <end position="86"/>
    </location>
</feature>
<dbReference type="EMBL" id="FUYM01000004">
    <property type="protein sequence ID" value="SKB63270.1"/>
    <property type="molecule type" value="Genomic_DNA"/>
</dbReference>
<organism evidence="5 6">
    <name type="scientific">Rhizorhabdus histidinilytica</name>
    <dbReference type="NCBI Taxonomy" id="439228"/>
    <lineage>
        <taxon>Bacteria</taxon>
        <taxon>Pseudomonadati</taxon>
        <taxon>Pseudomonadota</taxon>
        <taxon>Alphaproteobacteria</taxon>
        <taxon>Sphingomonadales</taxon>
        <taxon>Sphingomonadaceae</taxon>
        <taxon>Rhizorhabdus</taxon>
    </lineage>
</organism>
<evidence type="ECO:0000256" key="2">
    <source>
        <dbReference type="ARBA" id="ARBA00022989"/>
    </source>
</evidence>
<protein>
    <submittedName>
        <fullName evidence="5">Predicted arabinose efflux permease, MFS family</fullName>
    </submittedName>
</protein>
<feature type="transmembrane region" description="Helical" evidence="4">
    <location>
        <begin position="43"/>
        <end position="63"/>
    </location>
</feature>
<feature type="transmembrane region" description="Helical" evidence="4">
    <location>
        <begin position="317"/>
        <end position="336"/>
    </location>
</feature>
<dbReference type="Gene3D" id="1.20.1250.20">
    <property type="entry name" value="MFS general substrate transporter like domains"/>
    <property type="match status" value="2"/>
</dbReference>
<feature type="transmembrane region" description="Helical" evidence="4">
    <location>
        <begin position="286"/>
        <end position="305"/>
    </location>
</feature>
<keyword evidence="6" id="KW-1185">Reference proteome</keyword>
<dbReference type="OrthoDB" id="7555841at2"/>
<evidence type="ECO:0000313" key="6">
    <source>
        <dbReference type="Proteomes" id="UP000189818"/>
    </source>
</evidence>
<accession>A0A1T5CVN7</accession>